<dbReference type="EMBL" id="CAEZTT010000114">
    <property type="protein sequence ID" value="CAB4581104.1"/>
    <property type="molecule type" value="Genomic_DNA"/>
</dbReference>
<accession>A0A6J6F2E9</accession>
<proteinExistence type="predicted"/>
<gene>
    <name evidence="1" type="ORF">UFOPK1726_00930</name>
</gene>
<protein>
    <submittedName>
        <fullName evidence="1">Unannotated protein</fullName>
    </submittedName>
</protein>
<sequence length="130" mass="14270">MATARYKDSDLVLALTQVAQISSGLLSVAKYDSLRTVDQPSSALIVQRMGSWGAALTAAGLASNQSSRSYRRKFEPADAVRWTKKYLATTAKPSYQEFSQWLQQQPDAPSAQTCRNLAGSWQALIKKAKN</sequence>
<organism evidence="1">
    <name type="scientific">freshwater metagenome</name>
    <dbReference type="NCBI Taxonomy" id="449393"/>
    <lineage>
        <taxon>unclassified sequences</taxon>
        <taxon>metagenomes</taxon>
        <taxon>ecological metagenomes</taxon>
    </lineage>
</organism>
<reference evidence="1" key="1">
    <citation type="submission" date="2020-05" db="EMBL/GenBank/DDBJ databases">
        <authorList>
            <person name="Chiriac C."/>
            <person name="Salcher M."/>
            <person name="Ghai R."/>
            <person name="Kavagutti S V."/>
        </authorList>
    </citation>
    <scope>NUCLEOTIDE SEQUENCE</scope>
</reference>
<dbReference type="AlphaFoldDB" id="A0A6J6F2E9"/>
<evidence type="ECO:0000313" key="1">
    <source>
        <dbReference type="EMBL" id="CAB4581104.1"/>
    </source>
</evidence>
<name>A0A6J6F2E9_9ZZZZ</name>